<protein>
    <submittedName>
        <fullName evidence="4">Copper amine oxidase N-terminal domain-containing protein</fullName>
    </submittedName>
</protein>
<dbReference type="Proteomes" id="UP001516620">
    <property type="component" value="Unassembled WGS sequence"/>
</dbReference>
<gene>
    <name evidence="4" type="ORF">IM700_008165</name>
</gene>
<evidence type="ECO:0000256" key="2">
    <source>
        <dbReference type="SAM" id="SignalP"/>
    </source>
</evidence>
<dbReference type="InterPro" id="IPR035986">
    <property type="entry name" value="PKD_dom_sf"/>
</dbReference>
<dbReference type="Gene3D" id="2.60.40.10">
    <property type="entry name" value="Immunoglobulins"/>
    <property type="match status" value="1"/>
</dbReference>
<dbReference type="InterPro" id="IPR012854">
    <property type="entry name" value="Cu_amine_oxidase-like_N"/>
</dbReference>
<feature type="compositionally biased region" description="Polar residues" evidence="1">
    <location>
        <begin position="35"/>
        <end position="54"/>
    </location>
</feature>
<proteinExistence type="predicted"/>
<dbReference type="SUPFAM" id="SSF49299">
    <property type="entry name" value="PKD domain"/>
    <property type="match status" value="2"/>
</dbReference>
<dbReference type="SUPFAM" id="SSF55383">
    <property type="entry name" value="Copper amine oxidase, domain N"/>
    <property type="match status" value="1"/>
</dbReference>
<dbReference type="InterPro" id="IPR036582">
    <property type="entry name" value="Mao_N_sf"/>
</dbReference>
<organism evidence="4 5">
    <name type="scientific">Paenibacillus rhizolycopersici</name>
    <dbReference type="NCBI Taxonomy" id="2780073"/>
    <lineage>
        <taxon>Bacteria</taxon>
        <taxon>Bacillati</taxon>
        <taxon>Bacillota</taxon>
        <taxon>Bacilli</taxon>
        <taxon>Bacillales</taxon>
        <taxon>Paenibacillaceae</taxon>
        <taxon>Paenibacillus</taxon>
    </lineage>
</organism>
<comment type="caution">
    <text evidence="4">The sequence shown here is derived from an EMBL/GenBank/DDBJ whole genome shotgun (WGS) entry which is preliminary data.</text>
</comment>
<sequence>MNLKRLLITTMLVASQISMVLPASAEEMGQGNGVDPSTVTQQPANNGTSTQPTDVVQPGDTPLDQGTNDGTTGETIPGDSQDGTENGDESLPPTSPVTPPADQGTQNQSNSGQLILMVNSNKMYQNGKEYLAGYPMEVKDGVSYISIRAIVERAGFQLSFDNKTKETIIKRGSDELRFKLNTTSYKVNGVTQTMRGKSYSAKNNFMVPLTAITKALNITYSYDSVGKRVIVNLNTLPYASFTIGNNEVVAGETQVQYVTNASSPIGLPIVNEEWIGRQDMFMTPGDYTVTYRVQDSSGQWSNPYTLTIHVSKPHTPPVANFTTDKDTYKMGEMITYTDLSTDEVAITERVWENKQLAFFTPGQMTIRLKVVNKFGLYSTVEKTITITNETLYTRDEFNKLFMPVGEKYTFDGTQVPSWERLKYAFTSEAVTLIRSNSPETVYSKGILYKEAAIGNTRFMIHHANATGKSVKMYVIATNNNGETTRLTQSNLGFGGPSNYATAAGKASVQRYYESMQTGNKYKDTWFAPGESKIILNELSATSMKQGDVISLFADLYSDHTLNYTVIMVDQDQDPFKTLPYLSALAPDIHNRGTYMEANRNIEVTDLIGNTPSRLLIGDNSSDPFLIGYDGPTGEYRMNAGNFGVLYRIKLYRVAPNTLISFNPRGGAYMGAVMVNGDIVGLANVGGLSAPNDNGVLFRTGEREQTVDLIFTAAPGSNLSVNLLFQQMPEKKSE</sequence>
<evidence type="ECO:0000313" key="4">
    <source>
        <dbReference type="EMBL" id="MBM6995638.1"/>
    </source>
</evidence>
<keyword evidence="2" id="KW-0732">Signal</keyword>
<dbReference type="Pfam" id="PF07833">
    <property type="entry name" value="Cu_amine_oxidN1"/>
    <property type="match status" value="1"/>
</dbReference>
<evidence type="ECO:0000256" key="1">
    <source>
        <dbReference type="SAM" id="MobiDB-lite"/>
    </source>
</evidence>
<dbReference type="EMBL" id="JADCNN020000005">
    <property type="protein sequence ID" value="MBM6995638.1"/>
    <property type="molecule type" value="Genomic_DNA"/>
</dbReference>
<feature type="domain" description="Copper amine oxidase-like N-terminal" evidence="3">
    <location>
        <begin position="127"/>
        <end position="230"/>
    </location>
</feature>
<feature type="region of interest" description="Disordered" evidence="1">
    <location>
        <begin position="27"/>
        <end position="108"/>
    </location>
</feature>
<evidence type="ECO:0000259" key="3">
    <source>
        <dbReference type="Pfam" id="PF07833"/>
    </source>
</evidence>
<keyword evidence="5" id="KW-1185">Reference proteome</keyword>
<feature type="signal peptide" evidence="2">
    <location>
        <begin position="1"/>
        <end position="25"/>
    </location>
</feature>
<dbReference type="Gene3D" id="3.30.457.10">
    <property type="entry name" value="Copper amine oxidase-like, N-terminal domain"/>
    <property type="match status" value="1"/>
</dbReference>
<dbReference type="InterPro" id="IPR013783">
    <property type="entry name" value="Ig-like_fold"/>
</dbReference>
<name>A0ABS2H5K4_9BACL</name>
<feature type="compositionally biased region" description="Polar residues" evidence="1">
    <location>
        <begin position="64"/>
        <end position="74"/>
    </location>
</feature>
<feature type="chain" id="PRO_5046193384" evidence="2">
    <location>
        <begin position="26"/>
        <end position="733"/>
    </location>
</feature>
<dbReference type="RefSeq" id="WP_193415904.1">
    <property type="nucleotide sequence ID" value="NZ_JADCNN020000005.1"/>
</dbReference>
<accession>A0ABS2H5K4</accession>
<reference evidence="4 5" key="1">
    <citation type="submission" date="2021-01" db="EMBL/GenBank/DDBJ databases">
        <title>Paenibacillus sp.nov. isolated from the rhizosphere soil of tomato plant.</title>
        <authorList>
            <person name="Thin K.K."/>
            <person name="Zhang X."/>
            <person name="He S."/>
        </authorList>
    </citation>
    <scope>NUCLEOTIDE SEQUENCE [LARGE SCALE GENOMIC DNA]</scope>
    <source>
        <strain evidence="4 5">DXFW5</strain>
    </source>
</reference>
<evidence type="ECO:0000313" key="5">
    <source>
        <dbReference type="Proteomes" id="UP001516620"/>
    </source>
</evidence>